<evidence type="ECO:0000313" key="4">
    <source>
        <dbReference type="Proteomes" id="UP000646548"/>
    </source>
</evidence>
<keyword evidence="1" id="KW-1133">Transmembrane helix</keyword>
<evidence type="ECO:0000256" key="2">
    <source>
        <dbReference type="SAM" id="SignalP"/>
    </source>
</evidence>
<keyword evidence="1" id="KW-0812">Transmembrane</keyword>
<feature type="transmembrane region" description="Helical" evidence="1">
    <location>
        <begin position="139"/>
        <end position="161"/>
    </location>
</feature>
<dbReference type="EMBL" id="WKFB01000471">
    <property type="protein sequence ID" value="KAF6722069.1"/>
    <property type="molecule type" value="Genomic_DNA"/>
</dbReference>
<proteinExistence type="predicted"/>
<dbReference type="AlphaFoldDB" id="A0A834F5Q1"/>
<feature type="signal peptide" evidence="2">
    <location>
        <begin position="1"/>
        <end position="19"/>
    </location>
</feature>
<sequence length="200" mass="22279">MWRAIILLAAVHVPSTVNGSSFRMPDNFTCYNSSDPAALNASLLYNDLTVIGELWNRDDLQKPLPFCSDIWNLLSDHSCVVCRDEQVFAVCQNLSDNADLRMEDSSRAIRISRCACDQLDNKAEIPTTAPTPAETQLHWSIPTAVSIIILPAVVFISVYCFRKRKSKDIQDPEAAFKTTFLNGGELTDGVKIQKIQNLCV</sequence>
<gene>
    <name evidence="3" type="ORF">FQA47_007664</name>
</gene>
<evidence type="ECO:0000313" key="3">
    <source>
        <dbReference type="EMBL" id="KAF6722069.1"/>
    </source>
</evidence>
<reference evidence="3" key="1">
    <citation type="journal article" name="BMC Genomics">
        <title>Long-read sequencing and de novo genome assembly of marine medaka (Oryzias melastigma).</title>
        <authorList>
            <person name="Liang P."/>
            <person name="Saqib H.S.A."/>
            <person name="Ni X."/>
            <person name="Shen Y."/>
        </authorList>
    </citation>
    <scope>NUCLEOTIDE SEQUENCE</scope>
    <source>
        <strain evidence="3">Bigg-433</strain>
    </source>
</reference>
<protein>
    <submittedName>
        <fullName evidence="3">Uncharacterized protein</fullName>
    </submittedName>
</protein>
<dbReference type="Proteomes" id="UP000646548">
    <property type="component" value="Unassembled WGS sequence"/>
</dbReference>
<keyword evidence="2" id="KW-0732">Signal</keyword>
<evidence type="ECO:0000256" key="1">
    <source>
        <dbReference type="SAM" id="Phobius"/>
    </source>
</evidence>
<name>A0A834F5Q1_ORYME</name>
<comment type="caution">
    <text evidence="3">The sequence shown here is derived from an EMBL/GenBank/DDBJ whole genome shotgun (WGS) entry which is preliminary data.</text>
</comment>
<accession>A0A834F5Q1</accession>
<keyword evidence="1" id="KW-0472">Membrane</keyword>
<organism evidence="3 4">
    <name type="scientific">Oryzias melastigma</name>
    <name type="common">Marine medaka</name>
    <dbReference type="NCBI Taxonomy" id="30732"/>
    <lineage>
        <taxon>Eukaryota</taxon>
        <taxon>Metazoa</taxon>
        <taxon>Chordata</taxon>
        <taxon>Craniata</taxon>
        <taxon>Vertebrata</taxon>
        <taxon>Euteleostomi</taxon>
        <taxon>Actinopterygii</taxon>
        <taxon>Neopterygii</taxon>
        <taxon>Teleostei</taxon>
        <taxon>Neoteleostei</taxon>
        <taxon>Acanthomorphata</taxon>
        <taxon>Ovalentaria</taxon>
        <taxon>Atherinomorphae</taxon>
        <taxon>Beloniformes</taxon>
        <taxon>Adrianichthyidae</taxon>
        <taxon>Oryziinae</taxon>
        <taxon>Oryzias</taxon>
    </lineage>
</organism>
<feature type="chain" id="PRO_5032916500" evidence="2">
    <location>
        <begin position="20"/>
        <end position="200"/>
    </location>
</feature>